<organism evidence="1 2">
    <name type="scientific">Mugilogobius chulae</name>
    <name type="common">yellowstripe goby</name>
    <dbReference type="NCBI Taxonomy" id="88201"/>
    <lineage>
        <taxon>Eukaryota</taxon>
        <taxon>Metazoa</taxon>
        <taxon>Chordata</taxon>
        <taxon>Craniata</taxon>
        <taxon>Vertebrata</taxon>
        <taxon>Euteleostomi</taxon>
        <taxon>Actinopterygii</taxon>
        <taxon>Neopterygii</taxon>
        <taxon>Teleostei</taxon>
        <taxon>Neoteleostei</taxon>
        <taxon>Acanthomorphata</taxon>
        <taxon>Gobiaria</taxon>
        <taxon>Gobiiformes</taxon>
        <taxon>Gobioidei</taxon>
        <taxon>Gobiidae</taxon>
        <taxon>Gobionellinae</taxon>
        <taxon>Mugilogobius</taxon>
    </lineage>
</organism>
<dbReference type="AlphaFoldDB" id="A0AAW0PMI4"/>
<accession>A0AAW0PMI4</accession>
<sequence>MPHVQLLQNLLRPAWVPTLAPLALQILCGHVIPPIYIQAARDSSYSDYTVKKDGNTSWKHALHPGPLNISGTRSKDIRSPPTSLVSLTDFPLMHSSSLPAPIALTESSAAVPPRTPCLTARCGLGGCVMSPIARRVRLPDRKWLFRDWWFYSTTERPSSRPCRCSCISAQARPLCADTLYLMCEVGSRASFTTERSFEVEEV</sequence>
<evidence type="ECO:0000313" key="2">
    <source>
        <dbReference type="Proteomes" id="UP001460270"/>
    </source>
</evidence>
<protein>
    <submittedName>
        <fullName evidence="1">Uncharacterized protein</fullName>
    </submittedName>
</protein>
<evidence type="ECO:0000313" key="1">
    <source>
        <dbReference type="EMBL" id="KAK7933097.1"/>
    </source>
</evidence>
<dbReference type="EMBL" id="JBBPFD010000003">
    <property type="protein sequence ID" value="KAK7933097.1"/>
    <property type="molecule type" value="Genomic_DNA"/>
</dbReference>
<comment type="caution">
    <text evidence="1">The sequence shown here is derived from an EMBL/GenBank/DDBJ whole genome shotgun (WGS) entry which is preliminary data.</text>
</comment>
<gene>
    <name evidence="1" type="ORF">WMY93_003993</name>
</gene>
<proteinExistence type="predicted"/>
<keyword evidence="2" id="KW-1185">Reference proteome</keyword>
<reference evidence="2" key="1">
    <citation type="submission" date="2024-04" db="EMBL/GenBank/DDBJ databases">
        <title>Salinicola lusitanus LLJ914,a marine bacterium isolated from the Okinawa Trough.</title>
        <authorList>
            <person name="Li J."/>
        </authorList>
    </citation>
    <scope>NUCLEOTIDE SEQUENCE [LARGE SCALE GENOMIC DNA]</scope>
</reference>
<name>A0AAW0PMI4_9GOBI</name>
<dbReference type="Proteomes" id="UP001460270">
    <property type="component" value="Unassembled WGS sequence"/>
</dbReference>